<reference evidence="1" key="1">
    <citation type="submission" date="2020-05" db="UniProtKB">
        <authorList>
            <consortium name="EnsemblMetazoa"/>
        </authorList>
    </citation>
    <scope>IDENTIFICATION</scope>
    <source>
        <strain evidence="1">TTRI</strain>
    </source>
</reference>
<dbReference type="Proteomes" id="UP000078200">
    <property type="component" value="Unassembled WGS sequence"/>
</dbReference>
<protein>
    <submittedName>
        <fullName evidence="1">Uncharacterized protein</fullName>
    </submittedName>
</protein>
<organism evidence="1 2">
    <name type="scientific">Glossina austeni</name>
    <name type="common">Savannah tsetse fly</name>
    <dbReference type="NCBI Taxonomy" id="7395"/>
    <lineage>
        <taxon>Eukaryota</taxon>
        <taxon>Metazoa</taxon>
        <taxon>Ecdysozoa</taxon>
        <taxon>Arthropoda</taxon>
        <taxon>Hexapoda</taxon>
        <taxon>Insecta</taxon>
        <taxon>Pterygota</taxon>
        <taxon>Neoptera</taxon>
        <taxon>Endopterygota</taxon>
        <taxon>Diptera</taxon>
        <taxon>Brachycera</taxon>
        <taxon>Muscomorpha</taxon>
        <taxon>Hippoboscoidea</taxon>
        <taxon>Glossinidae</taxon>
        <taxon>Glossina</taxon>
    </lineage>
</organism>
<evidence type="ECO:0000313" key="1">
    <source>
        <dbReference type="EnsemblMetazoa" id="GAUT050441-PA"/>
    </source>
</evidence>
<dbReference type="AlphaFoldDB" id="A0A1A9VX23"/>
<proteinExistence type="predicted"/>
<dbReference type="VEuPathDB" id="VectorBase:GAUT050441"/>
<accession>A0A1A9VX23</accession>
<evidence type="ECO:0000313" key="2">
    <source>
        <dbReference type="Proteomes" id="UP000078200"/>
    </source>
</evidence>
<sequence>MTVRLGNKLTLNMQCIGYMAAPYFLYKYLVSLGQSNGSTTSIEGKTCKPIISAFPLPYRTSVKTNESCTVTQILLAVTIQYAKVFLIFVTNYPPVVPQLVQILQNRFYRTFYTWLVFTNITIHGSEFNQGHLYLILSVVRINKEFSYHNFRKTSATTMFKMFKNTISQTAKS</sequence>
<name>A0A1A9VX23_GLOAU</name>
<dbReference type="EnsemblMetazoa" id="GAUT050441-RA">
    <property type="protein sequence ID" value="GAUT050441-PA"/>
    <property type="gene ID" value="GAUT050441"/>
</dbReference>
<keyword evidence="2" id="KW-1185">Reference proteome</keyword>